<dbReference type="GO" id="GO:0005737">
    <property type="term" value="C:cytoplasm"/>
    <property type="evidence" value="ECO:0007669"/>
    <property type="project" value="UniProtKB-SubCell"/>
</dbReference>
<evidence type="ECO:0000313" key="5">
    <source>
        <dbReference type="EMBL" id="SAI71486.1"/>
    </source>
</evidence>
<comment type="subunit">
    <text evidence="3">UreD, UreF and UreG form a complex that acts as a GTP-hydrolysis-dependent molecular chaperone, activating the urease apoprotein by helping to assemble the nickel containing metallocenter of UreC. The UreE protein probably delivers the nickel.</text>
</comment>
<dbReference type="InterPro" id="IPR002669">
    <property type="entry name" value="UreD"/>
</dbReference>
<comment type="similarity">
    <text evidence="1 3">Belongs to the UreD family.</text>
</comment>
<dbReference type="HAMAP" id="MF_01384">
    <property type="entry name" value="UreD"/>
    <property type="match status" value="1"/>
</dbReference>
<reference evidence="5 6" key="1">
    <citation type="submission" date="2016-04" db="EMBL/GenBank/DDBJ databases">
        <authorList>
            <consortium name="Pathogen Informatics"/>
        </authorList>
    </citation>
    <scope>NUCLEOTIDE SEQUENCE [LARGE SCALE GENOMIC DNA]</scope>
    <source>
        <strain evidence="5 6">H050680373</strain>
    </source>
</reference>
<gene>
    <name evidence="3 5" type="primary">ureD</name>
    <name evidence="5" type="ORF">SAMEA3906486_03565</name>
</gene>
<keyword evidence="3" id="KW-0996">Nickel insertion</keyword>
<keyword evidence="3" id="KW-0963">Cytoplasm</keyword>
<dbReference type="RefSeq" id="WP_066129937.1">
    <property type="nucleotide sequence ID" value="NZ_FKIF01000007.1"/>
</dbReference>
<dbReference type="AlphaFoldDB" id="A0A157SNL9"/>
<proteinExistence type="inferred from homology"/>
<protein>
    <recommendedName>
        <fullName evidence="3">Urease accessory protein UreD</fullName>
    </recommendedName>
</protein>
<dbReference type="GO" id="GO:0016151">
    <property type="term" value="F:nickel cation binding"/>
    <property type="evidence" value="ECO:0007669"/>
    <property type="project" value="UniProtKB-UniRule"/>
</dbReference>
<dbReference type="OrthoDB" id="9798842at2"/>
<accession>A0A157SNL9</accession>
<name>A0A157SNL9_9BORD</name>
<comment type="function">
    <text evidence="3">Required for maturation of urease via the functional incorporation of the urease nickel metallocenter.</text>
</comment>
<evidence type="ECO:0000256" key="2">
    <source>
        <dbReference type="ARBA" id="ARBA00023186"/>
    </source>
</evidence>
<dbReference type="PANTHER" id="PTHR33643:SF1">
    <property type="entry name" value="UREASE ACCESSORY PROTEIN D"/>
    <property type="match status" value="1"/>
</dbReference>
<comment type="subcellular location">
    <subcellularLocation>
        <location evidence="3">Cytoplasm</location>
    </subcellularLocation>
</comment>
<evidence type="ECO:0000313" key="6">
    <source>
        <dbReference type="Proteomes" id="UP000076848"/>
    </source>
</evidence>
<dbReference type="PANTHER" id="PTHR33643">
    <property type="entry name" value="UREASE ACCESSORY PROTEIN D"/>
    <property type="match status" value="1"/>
</dbReference>
<feature type="region of interest" description="Disordered" evidence="4">
    <location>
        <begin position="1"/>
        <end position="21"/>
    </location>
</feature>
<dbReference type="EMBL" id="FKIF01000007">
    <property type="protein sequence ID" value="SAI71486.1"/>
    <property type="molecule type" value="Genomic_DNA"/>
</dbReference>
<evidence type="ECO:0000256" key="1">
    <source>
        <dbReference type="ARBA" id="ARBA00007177"/>
    </source>
</evidence>
<keyword evidence="6" id="KW-1185">Reference proteome</keyword>
<dbReference type="STRING" id="288768.SAMEA3906486_03565"/>
<evidence type="ECO:0000256" key="4">
    <source>
        <dbReference type="SAM" id="MobiDB-lite"/>
    </source>
</evidence>
<sequence>MYRPQDTTSPSSHAGLAPGGGAAHDSWHARLRLDFAWRKDRTVLVHRRHIGPLTVQKALYPEGRAICHALILHPPGGLAAGDRLELDIHLDPGAHAVLTTPGATKWYKAGPARPASQRIDLALHESARIDWLPQDNIYFDDSHAQQRFGVRLAAGATALGWDACLLGRRASGEDWLRAGLRAATRIIGPDGRPLWEERQVLRSGDPLLRAPQGLDGLPAYGTLWAAGPACTPELAQALAADLPFDGPLRAGATALPGGLLLVRAAARHPEAIRHLFITLWLRLRPLVHGVAAQPLRIWST</sequence>
<evidence type="ECO:0000256" key="3">
    <source>
        <dbReference type="HAMAP-Rule" id="MF_01384"/>
    </source>
</evidence>
<keyword evidence="2 3" id="KW-0143">Chaperone</keyword>
<dbReference type="Pfam" id="PF01774">
    <property type="entry name" value="UreD"/>
    <property type="match status" value="1"/>
</dbReference>
<organism evidence="5 6">
    <name type="scientific">Bordetella ansorpii</name>
    <dbReference type="NCBI Taxonomy" id="288768"/>
    <lineage>
        <taxon>Bacteria</taxon>
        <taxon>Pseudomonadati</taxon>
        <taxon>Pseudomonadota</taxon>
        <taxon>Betaproteobacteria</taxon>
        <taxon>Burkholderiales</taxon>
        <taxon>Alcaligenaceae</taxon>
        <taxon>Bordetella</taxon>
    </lineage>
</organism>
<dbReference type="Proteomes" id="UP000076848">
    <property type="component" value="Unassembled WGS sequence"/>
</dbReference>